<comment type="caution">
    <text evidence="2">The sequence shown here is derived from an EMBL/GenBank/DDBJ whole genome shotgun (WGS) entry which is preliminary data.</text>
</comment>
<name>A0ABD0LZY2_9CAEN</name>
<evidence type="ECO:0000256" key="1">
    <source>
        <dbReference type="SAM" id="MobiDB-lite"/>
    </source>
</evidence>
<dbReference type="AlphaFoldDB" id="A0ABD0LZY2"/>
<accession>A0ABD0LZY2</accession>
<dbReference type="Proteomes" id="UP001519460">
    <property type="component" value="Unassembled WGS sequence"/>
</dbReference>
<keyword evidence="3" id="KW-1185">Reference proteome</keyword>
<sequence length="79" mass="9092">MSRLRGYELQPLDTPPMIVHPLRHQQFRIVLYCIDYSDNPAVLPALTEETDPRLFSQTAVDSESLTPSNPKFDHRNKLA</sequence>
<reference evidence="2 3" key="1">
    <citation type="journal article" date="2023" name="Sci. Data">
        <title>Genome assembly of the Korean intertidal mud-creeper Batillaria attramentaria.</title>
        <authorList>
            <person name="Patra A.K."/>
            <person name="Ho P.T."/>
            <person name="Jun S."/>
            <person name="Lee S.J."/>
            <person name="Kim Y."/>
            <person name="Won Y.J."/>
        </authorList>
    </citation>
    <scope>NUCLEOTIDE SEQUENCE [LARGE SCALE GENOMIC DNA]</scope>
    <source>
        <strain evidence="2">Wonlab-2016</strain>
    </source>
</reference>
<evidence type="ECO:0000313" key="2">
    <source>
        <dbReference type="EMBL" id="KAK7504579.1"/>
    </source>
</evidence>
<evidence type="ECO:0000313" key="3">
    <source>
        <dbReference type="Proteomes" id="UP001519460"/>
    </source>
</evidence>
<feature type="region of interest" description="Disordered" evidence="1">
    <location>
        <begin position="58"/>
        <end position="79"/>
    </location>
</feature>
<proteinExistence type="predicted"/>
<feature type="compositionally biased region" description="Polar residues" evidence="1">
    <location>
        <begin position="58"/>
        <end position="69"/>
    </location>
</feature>
<organism evidence="2 3">
    <name type="scientific">Batillaria attramentaria</name>
    <dbReference type="NCBI Taxonomy" id="370345"/>
    <lineage>
        <taxon>Eukaryota</taxon>
        <taxon>Metazoa</taxon>
        <taxon>Spiralia</taxon>
        <taxon>Lophotrochozoa</taxon>
        <taxon>Mollusca</taxon>
        <taxon>Gastropoda</taxon>
        <taxon>Caenogastropoda</taxon>
        <taxon>Sorbeoconcha</taxon>
        <taxon>Cerithioidea</taxon>
        <taxon>Batillariidae</taxon>
        <taxon>Batillaria</taxon>
    </lineage>
</organism>
<dbReference type="EMBL" id="JACVVK020000014">
    <property type="protein sequence ID" value="KAK7504579.1"/>
    <property type="molecule type" value="Genomic_DNA"/>
</dbReference>
<protein>
    <submittedName>
        <fullName evidence="2">Uncharacterized protein</fullName>
    </submittedName>
</protein>
<gene>
    <name evidence="2" type="ORF">BaRGS_00004065</name>
</gene>